<sequence length="171" mass="19973">FNNSEIKDFKIENNTIYFPFTAIAGIGEKVAQKIIAYRREKKKITSSWKEELAKVLNINHIQQLENLEKHNLPTSAPPADKNEEIPPEQPTNNPFSPPPAPNNNYSTKTLARVIKDDLQDALTNKSHLKNYFLVYQLFEDGDITIYTKENEKLNEELKENFNRHYQQRKEK</sequence>
<keyword evidence="2" id="KW-1185">Reference proteome</keyword>
<name>A0ACA9SFS6_9GLOM</name>
<evidence type="ECO:0000313" key="2">
    <source>
        <dbReference type="Proteomes" id="UP000789920"/>
    </source>
</evidence>
<protein>
    <submittedName>
        <fullName evidence="1">23339_t:CDS:1</fullName>
    </submittedName>
</protein>
<comment type="caution">
    <text evidence="1">The sequence shown here is derived from an EMBL/GenBank/DDBJ whole genome shotgun (WGS) entry which is preliminary data.</text>
</comment>
<dbReference type="EMBL" id="CAJVQC010120757">
    <property type="protein sequence ID" value="CAG8838499.1"/>
    <property type="molecule type" value="Genomic_DNA"/>
</dbReference>
<organism evidence="1 2">
    <name type="scientific">Racocetra persica</name>
    <dbReference type="NCBI Taxonomy" id="160502"/>
    <lineage>
        <taxon>Eukaryota</taxon>
        <taxon>Fungi</taxon>
        <taxon>Fungi incertae sedis</taxon>
        <taxon>Mucoromycota</taxon>
        <taxon>Glomeromycotina</taxon>
        <taxon>Glomeromycetes</taxon>
        <taxon>Diversisporales</taxon>
        <taxon>Gigasporaceae</taxon>
        <taxon>Racocetra</taxon>
    </lineage>
</organism>
<reference evidence="1" key="1">
    <citation type="submission" date="2021-06" db="EMBL/GenBank/DDBJ databases">
        <authorList>
            <person name="Kallberg Y."/>
            <person name="Tangrot J."/>
            <person name="Rosling A."/>
        </authorList>
    </citation>
    <scope>NUCLEOTIDE SEQUENCE</scope>
    <source>
        <strain evidence="1">MA461A</strain>
    </source>
</reference>
<evidence type="ECO:0000313" key="1">
    <source>
        <dbReference type="EMBL" id="CAG8838499.1"/>
    </source>
</evidence>
<dbReference type="Proteomes" id="UP000789920">
    <property type="component" value="Unassembled WGS sequence"/>
</dbReference>
<accession>A0ACA9SFS6</accession>
<proteinExistence type="predicted"/>
<feature type="non-terminal residue" evidence="1">
    <location>
        <position position="1"/>
    </location>
</feature>
<gene>
    <name evidence="1" type="ORF">RPERSI_LOCUS30690</name>
</gene>